<protein>
    <recommendedName>
        <fullName evidence="4">Glutamine repeat protein-1</fullName>
    </recommendedName>
</protein>
<feature type="region of interest" description="Disordered" evidence="1">
    <location>
        <begin position="291"/>
        <end position="316"/>
    </location>
</feature>
<feature type="compositionally biased region" description="Low complexity" evidence="1">
    <location>
        <begin position="139"/>
        <end position="161"/>
    </location>
</feature>
<dbReference type="AlphaFoldDB" id="A0A4Q4TIU0"/>
<feature type="region of interest" description="Disordered" evidence="1">
    <location>
        <begin position="139"/>
        <end position="260"/>
    </location>
</feature>
<reference evidence="2 3" key="1">
    <citation type="submission" date="2018-06" db="EMBL/GenBank/DDBJ databases">
        <title>Complete Genomes of Monosporascus.</title>
        <authorList>
            <person name="Robinson A.J."/>
            <person name="Natvig D.O."/>
        </authorList>
    </citation>
    <scope>NUCLEOTIDE SEQUENCE [LARGE SCALE GENOMIC DNA]</scope>
    <source>
        <strain evidence="2 3">CBS 110550</strain>
    </source>
</reference>
<evidence type="ECO:0000256" key="1">
    <source>
        <dbReference type="SAM" id="MobiDB-lite"/>
    </source>
</evidence>
<dbReference type="OrthoDB" id="2530523at2759"/>
<dbReference type="Proteomes" id="UP000293360">
    <property type="component" value="Unassembled WGS sequence"/>
</dbReference>
<feature type="compositionally biased region" description="Pro residues" evidence="1">
    <location>
        <begin position="191"/>
        <end position="200"/>
    </location>
</feature>
<feature type="compositionally biased region" description="Polar residues" evidence="1">
    <location>
        <begin position="432"/>
        <end position="451"/>
    </location>
</feature>
<accession>A0A4Q4TIU0</accession>
<proteinExistence type="predicted"/>
<keyword evidence="3" id="KW-1185">Reference proteome</keyword>
<feature type="region of interest" description="Disordered" evidence="1">
    <location>
        <begin position="409"/>
        <end position="466"/>
    </location>
</feature>
<comment type="caution">
    <text evidence="2">The sequence shown here is derived from an EMBL/GenBank/DDBJ whole genome shotgun (WGS) entry which is preliminary data.</text>
</comment>
<organism evidence="2 3">
    <name type="scientific">Monosporascus ibericus</name>
    <dbReference type="NCBI Taxonomy" id="155417"/>
    <lineage>
        <taxon>Eukaryota</taxon>
        <taxon>Fungi</taxon>
        <taxon>Dikarya</taxon>
        <taxon>Ascomycota</taxon>
        <taxon>Pezizomycotina</taxon>
        <taxon>Sordariomycetes</taxon>
        <taxon>Xylariomycetidae</taxon>
        <taxon>Xylariales</taxon>
        <taxon>Xylariales incertae sedis</taxon>
        <taxon>Monosporascus</taxon>
    </lineage>
</organism>
<evidence type="ECO:0008006" key="4">
    <source>
        <dbReference type="Google" id="ProtNLM"/>
    </source>
</evidence>
<gene>
    <name evidence="2" type="ORF">DL764_003304</name>
</gene>
<dbReference type="STRING" id="155417.A0A4Q4TIU0"/>
<evidence type="ECO:0000313" key="2">
    <source>
        <dbReference type="EMBL" id="RYP06212.1"/>
    </source>
</evidence>
<feature type="compositionally biased region" description="Polar residues" evidence="1">
    <location>
        <begin position="227"/>
        <end position="245"/>
    </location>
</feature>
<evidence type="ECO:0000313" key="3">
    <source>
        <dbReference type="Proteomes" id="UP000293360"/>
    </source>
</evidence>
<feature type="region of interest" description="Disordered" evidence="1">
    <location>
        <begin position="1"/>
        <end position="49"/>
    </location>
</feature>
<sequence length="466" mass="49753">MYPTNFGFPNAAYGAPPGSQNHQQQPGQAHLNQPQQQHQHQHPHQQQQQHMMYNPQQFNMGAQPSAGAFPGAPNMMPGAGPAGMMQNTGMQHMAAANGQMPNYQAPYNNSSYGAAVAAQMNIPTSYTMGGGMPMAGFPMHPGMTPQQQHQMMQQRMQPAQPNAGGMSTPTPQRSFQSQPQGTPTPTNVPSSQPPQIPTPQNPQNTPQGGTPNNGQQPSQHQPPSNNVQTPQTPTFSSSLQGNPANGTPSGPTPLSPGVDSKDKERFALVLDINNELLVEAMQIQQTQQALKKERALSNGSDNGATNGSENKPTEDEELLGSDYIQCMRRLQTNLSYLAALTNRKDQAMPAPCPAYLKAPPLNTHVQVRPMQGPDGAESKVEPSDREATAKYIQDLYKKLQALFPGIDPNKEPAIPVPTTRPAGQAINVPKPGSQTPSQASPIAGGNQTPKMATSGPPQPNPNITGL</sequence>
<feature type="compositionally biased region" description="Polar residues" evidence="1">
    <location>
        <begin position="165"/>
        <end position="188"/>
    </location>
</feature>
<feature type="compositionally biased region" description="Polar residues" evidence="1">
    <location>
        <begin position="297"/>
        <end position="310"/>
    </location>
</feature>
<name>A0A4Q4TIU0_9PEZI</name>
<feature type="compositionally biased region" description="Low complexity" evidence="1">
    <location>
        <begin position="22"/>
        <end position="49"/>
    </location>
</feature>
<dbReference type="EMBL" id="QJNU01000139">
    <property type="protein sequence ID" value="RYP06212.1"/>
    <property type="molecule type" value="Genomic_DNA"/>
</dbReference>
<feature type="compositionally biased region" description="Low complexity" evidence="1">
    <location>
        <begin position="201"/>
        <end position="226"/>
    </location>
</feature>